<proteinExistence type="predicted"/>
<evidence type="ECO:0000313" key="1">
    <source>
        <dbReference type="EMBL" id="MPM13645.1"/>
    </source>
</evidence>
<evidence type="ECO:0008006" key="2">
    <source>
        <dbReference type="Google" id="ProtNLM"/>
    </source>
</evidence>
<comment type="caution">
    <text evidence="1">The sequence shown here is derived from an EMBL/GenBank/DDBJ whole genome shotgun (WGS) entry which is preliminary data.</text>
</comment>
<accession>A0A644XBS2</accession>
<dbReference type="AlphaFoldDB" id="A0A644XBS2"/>
<reference evidence="1" key="1">
    <citation type="submission" date="2019-08" db="EMBL/GenBank/DDBJ databases">
        <authorList>
            <person name="Kucharzyk K."/>
            <person name="Murdoch R.W."/>
            <person name="Higgins S."/>
            <person name="Loffler F."/>
        </authorList>
    </citation>
    <scope>NUCLEOTIDE SEQUENCE</scope>
</reference>
<organism evidence="1">
    <name type="scientific">bioreactor metagenome</name>
    <dbReference type="NCBI Taxonomy" id="1076179"/>
    <lineage>
        <taxon>unclassified sequences</taxon>
        <taxon>metagenomes</taxon>
        <taxon>ecological metagenomes</taxon>
    </lineage>
</organism>
<protein>
    <recommendedName>
        <fullName evidence="2">Restriction endonuclease</fullName>
    </recommendedName>
</protein>
<sequence length="403" mass="46462">MTNNLLAKFIEEHDYDVRKTGNGRWIDQKCALDAVCFVSDCIVDYLRNGGKQPFQSTTIWRSEYATTNVQHLFSKPDPLIRSTLDEYNKFFRQPMKMLAAAGILREDAVVKNAIQFSVVNIDVLEFIALRERNSFEFLCLYIEKTLKDSGLWDSFASFYDEQSKDTLQYAKRKFSDFCIKYTPMQTAVEANRIFIKVLNPLACKFHTKGVAKGKLSPSMITYDKIMYNQANWRDVAAGKDKNVARGDFMPVPKNDQMYQYRITRAMKYLRQFNDKYNEGKSEIVDKFSVGERATHMHHIFPKNQFQEIADYIENLIALTSGQHLQAAHPNGNTSAIDLGYQYTCLIAKTESIRKNIMSNHGEPVIYNFDGFMYVLDVGLKTDYFEALASNDFNSVLTGIEFNY</sequence>
<gene>
    <name evidence="1" type="ORF">SDC9_60004</name>
</gene>
<name>A0A644XBS2_9ZZZZ</name>
<dbReference type="EMBL" id="VSSQ01002151">
    <property type="protein sequence ID" value="MPM13645.1"/>
    <property type="molecule type" value="Genomic_DNA"/>
</dbReference>